<dbReference type="GeneID" id="83668465"/>
<dbReference type="InterPro" id="IPR018643">
    <property type="entry name" value="DUF2069_membrane"/>
</dbReference>
<dbReference type="Proteomes" id="UP000464661">
    <property type="component" value="Chromosome"/>
</dbReference>
<evidence type="ECO:0000313" key="2">
    <source>
        <dbReference type="Proteomes" id="UP000464661"/>
    </source>
</evidence>
<protein>
    <submittedName>
        <fullName evidence="1">Uncharacterized protein</fullName>
    </submittedName>
</protein>
<name>A0A0P7CYQ6_PSEPU</name>
<sequence>MAKKPKVLPPLEWLAPRLRLTRALSLAFFFGLIALLVVNNLWFANLHGARVEVILAIELVPLLLLLPGMLTGSARAHAWTCFVVNIYFIKGVLAAFDPARAVFGWVEVLVSLGLFIAGLLYVRWKFQHERRLAGEGN</sequence>
<evidence type="ECO:0000313" key="1">
    <source>
        <dbReference type="EMBL" id="BBU43762.1"/>
    </source>
</evidence>
<dbReference type="Pfam" id="PF09842">
    <property type="entry name" value="DUF2069"/>
    <property type="match status" value="1"/>
</dbReference>
<dbReference type="EMBL" id="AP022324">
    <property type="protein sequence ID" value="BBU43762.1"/>
    <property type="molecule type" value="Genomic_DNA"/>
</dbReference>
<gene>
    <name evidence="1" type="ORF">PPTS312_16770</name>
</gene>
<reference evidence="1 2" key="1">
    <citation type="submission" date="2020-01" db="EMBL/GenBank/DDBJ databases">
        <title>Complete Genome Sequence of Pseudomonas putida Strain TS312, Harboring the HdtS type N-acyl-homoserine Lactone Synthase, Isolated from a Paper Mill.</title>
        <authorList>
            <person name="Hosoe A."/>
            <person name="Suenaga T."/>
            <person name="Sugi T."/>
            <person name="Izumi T."/>
            <person name="Nagai N."/>
            <person name="Terada A."/>
        </authorList>
    </citation>
    <scope>NUCLEOTIDE SEQUENCE [LARGE SCALE GENOMIC DNA]</scope>
    <source>
        <strain evidence="1 2">TS312</strain>
    </source>
</reference>
<proteinExistence type="predicted"/>
<organism evidence="1 2">
    <name type="scientific">Pseudomonas putida</name>
    <name type="common">Arthrobacter siderocapsulatus</name>
    <dbReference type="NCBI Taxonomy" id="303"/>
    <lineage>
        <taxon>Bacteria</taxon>
        <taxon>Pseudomonadati</taxon>
        <taxon>Pseudomonadota</taxon>
        <taxon>Gammaproteobacteria</taxon>
        <taxon>Pseudomonadales</taxon>
        <taxon>Pseudomonadaceae</taxon>
        <taxon>Pseudomonas</taxon>
    </lineage>
</organism>
<dbReference type="AlphaFoldDB" id="A0A0P7CYQ6"/>
<dbReference type="RefSeq" id="WP_016715447.1">
    <property type="nucleotide sequence ID" value="NZ_AP022324.1"/>
</dbReference>
<dbReference type="OrthoDB" id="5738125at2"/>
<accession>A0A0P7CYQ6</accession>